<evidence type="ECO:0000313" key="2">
    <source>
        <dbReference type="Proteomes" id="UP001391051"/>
    </source>
</evidence>
<accession>A0ABR1Q880</accession>
<dbReference type="EMBL" id="JAQQWE010000006">
    <property type="protein sequence ID" value="KAK7948753.1"/>
    <property type="molecule type" value="Genomic_DNA"/>
</dbReference>
<proteinExistence type="predicted"/>
<comment type="caution">
    <text evidence="1">The sequence shown here is derived from an EMBL/GenBank/DDBJ whole genome shotgun (WGS) entry which is preliminary data.</text>
</comment>
<protein>
    <submittedName>
        <fullName evidence="1">Uncharacterized protein</fullName>
    </submittedName>
</protein>
<keyword evidence="2" id="KW-1185">Reference proteome</keyword>
<name>A0ABR1Q880_9PEZI</name>
<dbReference type="RefSeq" id="XP_066698259.1">
    <property type="nucleotide sequence ID" value="XM_066845861.1"/>
</dbReference>
<dbReference type="GeneID" id="92078923"/>
<evidence type="ECO:0000313" key="1">
    <source>
        <dbReference type="EMBL" id="KAK7948753.1"/>
    </source>
</evidence>
<organism evidence="1 2">
    <name type="scientific">Apiospora aurea</name>
    <dbReference type="NCBI Taxonomy" id="335848"/>
    <lineage>
        <taxon>Eukaryota</taxon>
        <taxon>Fungi</taxon>
        <taxon>Dikarya</taxon>
        <taxon>Ascomycota</taxon>
        <taxon>Pezizomycotina</taxon>
        <taxon>Sordariomycetes</taxon>
        <taxon>Xylariomycetidae</taxon>
        <taxon>Amphisphaeriales</taxon>
        <taxon>Apiosporaceae</taxon>
        <taxon>Apiospora</taxon>
    </lineage>
</organism>
<dbReference type="Proteomes" id="UP001391051">
    <property type="component" value="Unassembled WGS sequence"/>
</dbReference>
<gene>
    <name evidence="1" type="ORF">PG986_009639</name>
</gene>
<sequence>MQGRSLSKWLPKLLQRTPIKKKAAGGLPDTPPPSYKDACFGPNGASIGAVAGAQRPQNTRIARIVNEAIAQAECKLERLKQVDNSIDIVYISSCIRQLCDFVTFCVDEGCHCRRKAKSKEVRQKNQREAEKLFNLVFATVDWTQQGRKKVVGIVTCAFRETAKQVLDGNEHLKGYWHAHAGFYLMVSGIFKTAGIILEHRAAARTSVKVSLASPTSATRPRKAASPFSDLLAVGVSPPEKMYAYRPFRLSLLGASNES</sequence>
<reference evidence="1 2" key="1">
    <citation type="submission" date="2023-01" db="EMBL/GenBank/DDBJ databases">
        <title>Analysis of 21 Apiospora genomes using comparative genomics revels a genus with tremendous synthesis potential of carbohydrate active enzymes and secondary metabolites.</title>
        <authorList>
            <person name="Sorensen T."/>
        </authorList>
    </citation>
    <scope>NUCLEOTIDE SEQUENCE [LARGE SCALE GENOMIC DNA]</scope>
    <source>
        <strain evidence="1 2">CBS 24483</strain>
    </source>
</reference>